<accession>A0AAP0KTW0</accession>
<comment type="caution">
    <text evidence="1">The sequence shown here is derived from an EMBL/GenBank/DDBJ whole genome shotgun (WGS) entry which is preliminary data.</text>
</comment>
<name>A0AAP0KTW0_9MAGN</name>
<protein>
    <submittedName>
        <fullName evidence="1">Uncharacterized protein</fullName>
    </submittedName>
</protein>
<evidence type="ECO:0000313" key="2">
    <source>
        <dbReference type="Proteomes" id="UP001419268"/>
    </source>
</evidence>
<dbReference type="EMBL" id="JBBNAG010000002">
    <property type="protein sequence ID" value="KAK9157744.1"/>
    <property type="molecule type" value="Genomic_DNA"/>
</dbReference>
<keyword evidence="2" id="KW-1185">Reference proteome</keyword>
<reference evidence="1 2" key="1">
    <citation type="submission" date="2024-01" db="EMBL/GenBank/DDBJ databases">
        <title>Genome assemblies of Stephania.</title>
        <authorList>
            <person name="Yang L."/>
        </authorList>
    </citation>
    <scope>NUCLEOTIDE SEQUENCE [LARGE SCALE GENOMIC DNA]</scope>
    <source>
        <strain evidence="1">JXDWG</strain>
        <tissue evidence="1">Leaf</tissue>
    </source>
</reference>
<organism evidence="1 2">
    <name type="scientific">Stephania cephalantha</name>
    <dbReference type="NCBI Taxonomy" id="152367"/>
    <lineage>
        <taxon>Eukaryota</taxon>
        <taxon>Viridiplantae</taxon>
        <taxon>Streptophyta</taxon>
        <taxon>Embryophyta</taxon>
        <taxon>Tracheophyta</taxon>
        <taxon>Spermatophyta</taxon>
        <taxon>Magnoliopsida</taxon>
        <taxon>Ranunculales</taxon>
        <taxon>Menispermaceae</taxon>
        <taxon>Menispermoideae</taxon>
        <taxon>Cissampelideae</taxon>
        <taxon>Stephania</taxon>
    </lineage>
</organism>
<proteinExistence type="predicted"/>
<dbReference type="Proteomes" id="UP001419268">
    <property type="component" value="Unassembled WGS sequence"/>
</dbReference>
<gene>
    <name evidence="1" type="ORF">Scep_004318</name>
</gene>
<dbReference type="AlphaFoldDB" id="A0AAP0KTW0"/>
<evidence type="ECO:0000313" key="1">
    <source>
        <dbReference type="EMBL" id="KAK9157744.1"/>
    </source>
</evidence>
<sequence length="50" mass="5876">MAIMRALVFPSRLFLTCPHGTIFINETSRALYEFQRRREEITQTSLDEAD</sequence>